<dbReference type="EMBL" id="ML977672">
    <property type="protein sequence ID" value="KAF1994101.1"/>
    <property type="molecule type" value="Genomic_DNA"/>
</dbReference>
<organism evidence="2 3">
    <name type="scientific">Amniculicola lignicola CBS 123094</name>
    <dbReference type="NCBI Taxonomy" id="1392246"/>
    <lineage>
        <taxon>Eukaryota</taxon>
        <taxon>Fungi</taxon>
        <taxon>Dikarya</taxon>
        <taxon>Ascomycota</taxon>
        <taxon>Pezizomycotina</taxon>
        <taxon>Dothideomycetes</taxon>
        <taxon>Pleosporomycetidae</taxon>
        <taxon>Pleosporales</taxon>
        <taxon>Amniculicolaceae</taxon>
        <taxon>Amniculicola</taxon>
    </lineage>
</organism>
<accession>A0A6A5W1S2</accession>
<dbReference type="AlphaFoldDB" id="A0A6A5W1S2"/>
<evidence type="ECO:0000313" key="2">
    <source>
        <dbReference type="EMBL" id="KAF1994101.1"/>
    </source>
</evidence>
<evidence type="ECO:0000256" key="1">
    <source>
        <dbReference type="SAM" id="Phobius"/>
    </source>
</evidence>
<name>A0A6A5W1S2_9PLEO</name>
<keyword evidence="3" id="KW-1185">Reference proteome</keyword>
<protein>
    <submittedName>
        <fullName evidence="2">Uncharacterized protein</fullName>
    </submittedName>
</protein>
<keyword evidence="1" id="KW-0812">Transmembrane</keyword>
<sequence>MKVHQVHKDISIWENWRVWMCSGVFLFQVDAAVAVNLLYNNKKNIHLKVVFFTASFIIAALCSLFTPLVKSDDWFLAV</sequence>
<evidence type="ECO:0000313" key="3">
    <source>
        <dbReference type="Proteomes" id="UP000799779"/>
    </source>
</evidence>
<proteinExistence type="predicted"/>
<keyword evidence="1" id="KW-0472">Membrane</keyword>
<feature type="transmembrane region" description="Helical" evidence="1">
    <location>
        <begin position="49"/>
        <end position="69"/>
    </location>
</feature>
<gene>
    <name evidence="2" type="ORF">P154DRAFT_527295</name>
</gene>
<feature type="non-terminal residue" evidence="2">
    <location>
        <position position="78"/>
    </location>
</feature>
<feature type="transmembrane region" description="Helical" evidence="1">
    <location>
        <begin position="16"/>
        <end position="37"/>
    </location>
</feature>
<reference evidence="2" key="1">
    <citation type="journal article" date="2020" name="Stud. Mycol.">
        <title>101 Dothideomycetes genomes: a test case for predicting lifestyles and emergence of pathogens.</title>
        <authorList>
            <person name="Haridas S."/>
            <person name="Albert R."/>
            <person name="Binder M."/>
            <person name="Bloem J."/>
            <person name="Labutti K."/>
            <person name="Salamov A."/>
            <person name="Andreopoulos B."/>
            <person name="Baker S."/>
            <person name="Barry K."/>
            <person name="Bills G."/>
            <person name="Bluhm B."/>
            <person name="Cannon C."/>
            <person name="Castanera R."/>
            <person name="Culley D."/>
            <person name="Daum C."/>
            <person name="Ezra D."/>
            <person name="Gonzalez J."/>
            <person name="Henrissat B."/>
            <person name="Kuo A."/>
            <person name="Liang C."/>
            <person name="Lipzen A."/>
            <person name="Lutzoni F."/>
            <person name="Magnuson J."/>
            <person name="Mondo S."/>
            <person name="Nolan M."/>
            <person name="Ohm R."/>
            <person name="Pangilinan J."/>
            <person name="Park H.-J."/>
            <person name="Ramirez L."/>
            <person name="Alfaro M."/>
            <person name="Sun H."/>
            <person name="Tritt A."/>
            <person name="Yoshinaga Y."/>
            <person name="Zwiers L.-H."/>
            <person name="Turgeon B."/>
            <person name="Goodwin S."/>
            <person name="Spatafora J."/>
            <person name="Crous P."/>
            <person name="Grigoriev I."/>
        </authorList>
    </citation>
    <scope>NUCLEOTIDE SEQUENCE</scope>
    <source>
        <strain evidence="2">CBS 123094</strain>
    </source>
</reference>
<keyword evidence="1" id="KW-1133">Transmembrane helix</keyword>
<dbReference type="Proteomes" id="UP000799779">
    <property type="component" value="Unassembled WGS sequence"/>
</dbReference>